<evidence type="ECO:0000313" key="8">
    <source>
        <dbReference type="Proteomes" id="UP000662973"/>
    </source>
</evidence>
<accession>A0A897NA80</accession>
<sequence>MNIPTFLRKELTWSRHRLLTIAILFLVVPGVFAAGTVFFEHTLPENAPVAVVPASDNVSQNSLDIARAGVTFTSDPRIVNSFETASRQLQREQVYAIIEVPPNIGAPNATATIDVYIDGRITIFRLPSRAIVSGLSTSLDQVVAGEVDTDRHVIGQKASLSEYMLPTFLMLVVMLAAFVYLPTLLAREAHVLDRLRTKSSIQSVVAAKLLFVSVLIVVSIGVMYLVGVLLGYSLEPLSLIAVGVYLLTFLTLASLASAVSFVTRFSTAGRVSSVAIFLALIPLSNLAYPAGFFSPLSKTIARLNPLHYSMIIARTALLKESRVAVFADWLGVLLAITLACIGILTLSIRYYEWES</sequence>
<evidence type="ECO:0000256" key="4">
    <source>
        <dbReference type="ARBA" id="ARBA00023136"/>
    </source>
</evidence>
<dbReference type="Pfam" id="PF12698">
    <property type="entry name" value="ABC2_membrane_3"/>
    <property type="match status" value="1"/>
</dbReference>
<keyword evidence="8" id="KW-1185">Reference proteome</keyword>
<feature type="transmembrane region" description="Helical" evidence="5">
    <location>
        <begin position="274"/>
        <end position="293"/>
    </location>
</feature>
<dbReference type="AlphaFoldDB" id="A0A897NA80"/>
<evidence type="ECO:0000256" key="3">
    <source>
        <dbReference type="ARBA" id="ARBA00022989"/>
    </source>
</evidence>
<dbReference type="GO" id="GO:0140359">
    <property type="term" value="F:ABC-type transporter activity"/>
    <property type="evidence" value="ECO:0007669"/>
    <property type="project" value="InterPro"/>
</dbReference>
<keyword evidence="3 5" id="KW-1133">Transmembrane helix</keyword>
<protein>
    <submittedName>
        <fullName evidence="7">ABC-type multidrug transport system, permease component</fullName>
    </submittedName>
</protein>
<dbReference type="Proteomes" id="UP000662973">
    <property type="component" value="Chromosome"/>
</dbReference>
<feature type="transmembrane region" description="Helical" evidence="5">
    <location>
        <begin position="329"/>
        <end position="351"/>
    </location>
</feature>
<dbReference type="InterPro" id="IPR013525">
    <property type="entry name" value="ABC2_TM"/>
</dbReference>
<feature type="transmembrane region" description="Helical" evidence="5">
    <location>
        <begin position="238"/>
        <end position="262"/>
    </location>
</feature>
<dbReference type="InterPro" id="IPR051328">
    <property type="entry name" value="T7SS_ABC-Transporter"/>
</dbReference>
<evidence type="ECO:0000256" key="2">
    <source>
        <dbReference type="ARBA" id="ARBA00022692"/>
    </source>
</evidence>
<dbReference type="EMBL" id="CP064788">
    <property type="protein sequence ID" value="QSG09652.1"/>
    <property type="molecule type" value="Genomic_DNA"/>
</dbReference>
<comment type="subcellular location">
    <subcellularLocation>
        <location evidence="1">Membrane</location>
        <topology evidence="1">Multi-pass membrane protein</topology>
    </subcellularLocation>
</comment>
<feature type="domain" description="ABC-2 type transporter transmembrane" evidence="6">
    <location>
        <begin position="23"/>
        <end position="344"/>
    </location>
</feature>
<feature type="transmembrane region" description="Helical" evidence="5">
    <location>
        <begin position="163"/>
        <end position="185"/>
    </location>
</feature>
<organism evidence="7 8">
    <name type="scientific">Halapricum desulfuricans</name>
    <dbReference type="NCBI Taxonomy" id="2841257"/>
    <lineage>
        <taxon>Archaea</taxon>
        <taxon>Methanobacteriati</taxon>
        <taxon>Methanobacteriota</taxon>
        <taxon>Stenosarchaea group</taxon>
        <taxon>Halobacteria</taxon>
        <taxon>Halobacteriales</taxon>
        <taxon>Haloarculaceae</taxon>
        <taxon>Halapricum</taxon>
    </lineage>
</organism>
<keyword evidence="2 5" id="KW-0812">Transmembrane</keyword>
<dbReference type="PANTHER" id="PTHR43077">
    <property type="entry name" value="TRANSPORT PERMEASE YVFS-RELATED"/>
    <property type="match status" value="1"/>
</dbReference>
<proteinExistence type="predicted"/>
<evidence type="ECO:0000259" key="6">
    <source>
        <dbReference type="Pfam" id="PF12698"/>
    </source>
</evidence>
<reference evidence="7 8" key="1">
    <citation type="submission" date="2020-11" db="EMBL/GenBank/DDBJ databases">
        <title>Carbohydrate-dependent, anaerobic sulfur respiration: A novel catabolism in halophilic archaea.</title>
        <authorList>
            <person name="Sorokin D.Y."/>
            <person name="Messina E."/>
            <person name="Smedile F."/>
            <person name="La Cono V."/>
            <person name="Hallsworth J.E."/>
            <person name="Yakimov M.M."/>
        </authorList>
    </citation>
    <scope>NUCLEOTIDE SEQUENCE [LARGE SCALE GENOMIC DNA]</scope>
    <source>
        <strain evidence="7 8">HSR12-2</strain>
    </source>
</reference>
<dbReference type="RefSeq" id="WP_229109844.1">
    <property type="nucleotide sequence ID" value="NZ_CP064788.1"/>
</dbReference>
<evidence type="ECO:0000256" key="1">
    <source>
        <dbReference type="ARBA" id="ARBA00004141"/>
    </source>
</evidence>
<evidence type="ECO:0000313" key="7">
    <source>
        <dbReference type="EMBL" id="QSG09652.1"/>
    </source>
</evidence>
<dbReference type="GeneID" id="68852881"/>
<dbReference type="PANTHER" id="PTHR43077:SF10">
    <property type="entry name" value="TRANSPORT PERMEASE PROTEIN"/>
    <property type="match status" value="1"/>
</dbReference>
<evidence type="ECO:0000256" key="5">
    <source>
        <dbReference type="SAM" id="Phobius"/>
    </source>
</evidence>
<dbReference type="GO" id="GO:0016020">
    <property type="term" value="C:membrane"/>
    <property type="evidence" value="ECO:0007669"/>
    <property type="project" value="UniProtKB-SubCell"/>
</dbReference>
<keyword evidence="4 5" id="KW-0472">Membrane</keyword>
<feature type="transmembrane region" description="Helical" evidence="5">
    <location>
        <begin position="206"/>
        <end position="232"/>
    </location>
</feature>
<name>A0A897NA80_9EURY</name>
<gene>
    <name evidence="7" type="ORF">HSR122_2273</name>
</gene>
<dbReference type="KEGG" id="hds:HSR122_2273"/>